<sequence>MNNFEILYENSEVYVINKPAGVVVNRAITHDEETIQDFVEENMNLEDPLEDDTSDFTSRSGIVHRLDKDTSGVLLAAKNRKSFEHLQAQFKDRTVSKTYIALVYGQVNDQKIEIKAPIGRNPRHRFKFAVVSEGKYAVTEIDKIKDVVIESMKFTLLTVKPLTGRTHQIRVHLAALKHPVVNDPIYSSRKQLDVTSKFFDRMMLHAKCLTFNDPEDSMPKTVCAPLPDEFNL</sequence>
<dbReference type="AlphaFoldDB" id="A0A3A4ZE15"/>
<dbReference type="InterPro" id="IPR006145">
    <property type="entry name" value="PsdUridine_synth_RsuA/RluA"/>
</dbReference>
<dbReference type="Gene3D" id="3.30.2350.10">
    <property type="entry name" value="Pseudouridine synthase"/>
    <property type="match status" value="1"/>
</dbReference>
<dbReference type="GO" id="GO:0000455">
    <property type="term" value="P:enzyme-directed rRNA pseudouridine synthesis"/>
    <property type="evidence" value="ECO:0007669"/>
    <property type="project" value="TreeGrafter"/>
</dbReference>
<dbReference type="GO" id="GO:0003723">
    <property type="term" value="F:RNA binding"/>
    <property type="evidence" value="ECO:0007669"/>
    <property type="project" value="InterPro"/>
</dbReference>
<comment type="caution">
    <text evidence="6">The sequence shown here is derived from an EMBL/GenBank/DDBJ whole genome shotgun (WGS) entry which is preliminary data.</text>
</comment>
<dbReference type="Pfam" id="PF00849">
    <property type="entry name" value="PseudoU_synth_2"/>
    <property type="match status" value="1"/>
</dbReference>
<feature type="active site" evidence="3">
    <location>
        <position position="67"/>
    </location>
</feature>
<comment type="function">
    <text evidence="4">Responsible for synthesis of pseudouridine from uracil.</text>
</comment>
<dbReference type="EMBL" id="QZJF01000013">
    <property type="protein sequence ID" value="RJR27308.1"/>
    <property type="molecule type" value="Genomic_DNA"/>
</dbReference>
<dbReference type="InterPro" id="IPR006224">
    <property type="entry name" value="PsdUridine_synth_RluA-like_CS"/>
</dbReference>
<dbReference type="CDD" id="cd02869">
    <property type="entry name" value="PseudoU_synth_RluA_like"/>
    <property type="match status" value="1"/>
</dbReference>
<dbReference type="PANTHER" id="PTHR21600">
    <property type="entry name" value="MITOCHONDRIAL RNA PSEUDOURIDINE SYNTHASE"/>
    <property type="match status" value="1"/>
</dbReference>
<dbReference type="InterPro" id="IPR006225">
    <property type="entry name" value="PsdUridine_synth_RluC/D"/>
</dbReference>
<comment type="catalytic activity">
    <reaction evidence="4">
        <text>a uridine in RNA = a pseudouridine in RNA</text>
        <dbReference type="Rhea" id="RHEA:48348"/>
        <dbReference type="Rhea" id="RHEA-COMP:12068"/>
        <dbReference type="Rhea" id="RHEA-COMP:12069"/>
        <dbReference type="ChEBI" id="CHEBI:65314"/>
        <dbReference type="ChEBI" id="CHEBI:65315"/>
    </reaction>
</comment>
<dbReference type="EC" id="5.4.99.-" evidence="4"/>
<dbReference type="InterPro" id="IPR050188">
    <property type="entry name" value="RluA_PseudoU_synthase"/>
</dbReference>
<dbReference type="NCBIfam" id="TIGR00005">
    <property type="entry name" value="rluA_subfam"/>
    <property type="match status" value="1"/>
</dbReference>
<dbReference type="Proteomes" id="UP000265540">
    <property type="component" value="Unassembled WGS sequence"/>
</dbReference>
<evidence type="ECO:0000259" key="5">
    <source>
        <dbReference type="Pfam" id="PF00849"/>
    </source>
</evidence>
<dbReference type="GO" id="GO:0009982">
    <property type="term" value="F:pseudouridine synthase activity"/>
    <property type="evidence" value="ECO:0007669"/>
    <property type="project" value="InterPro"/>
</dbReference>
<evidence type="ECO:0000256" key="3">
    <source>
        <dbReference type="PIRSR" id="PIRSR606225-1"/>
    </source>
</evidence>
<evidence type="ECO:0000313" key="7">
    <source>
        <dbReference type="Proteomes" id="UP000265540"/>
    </source>
</evidence>
<dbReference type="GO" id="GO:0140098">
    <property type="term" value="F:catalytic activity, acting on RNA"/>
    <property type="evidence" value="ECO:0007669"/>
    <property type="project" value="UniProtKB-ARBA"/>
</dbReference>
<dbReference type="InterPro" id="IPR020103">
    <property type="entry name" value="PsdUridine_synth_cat_dom_sf"/>
</dbReference>
<feature type="domain" description="Pseudouridine synthase RsuA/RluA-like" evidence="5">
    <location>
        <begin position="13"/>
        <end position="175"/>
    </location>
</feature>
<evidence type="ECO:0000256" key="4">
    <source>
        <dbReference type="RuleBase" id="RU362028"/>
    </source>
</evidence>
<accession>A0A3A4ZE15</accession>
<evidence type="ECO:0000256" key="2">
    <source>
        <dbReference type="ARBA" id="ARBA00023235"/>
    </source>
</evidence>
<dbReference type="PANTHER" id="PTHR21600:SF44">
    <property type="entry name" value="RIBOSOMAL LARGE SUBUNIT PSEUDOURIDINE SYNTHASE D"/>
    <property type="match status" value="1"/>
</dbReference>
<organism evidence="6 7">
    <name type="scientific">candidate division WWE3 bacterium</name>
    <dbReference type="NCBI Taxonomy" id="2053526"/>
    <lineage>
        <taxon>Bacteria</taxon>
        <taxon>Katanobacteria</taxon>
    </lineage>
</organism>
<reference evidence="6 7" key="1">
    <citation type="journal article" date="2017" name="ISME J.">
        <title>Energy and carbon metabolisms in a deep terrestrial subsurface fluid microbial community.</title>
        <authorList>
            <person name="Momper L."/>
            <person name="Jungbluth S.P."/>
            <person name="Lee M.D."/>
            <person name="Amend J.P."/>
        </authorList>
    </citation>
    <scope>NUCLEOTIDE SEQUENCE [LARGE SCALE GENOMIC DNA]</scope>
    <source>
        <strain evidence="6">SURF_46</strain>
    </source>
</reference>
<proteinExistence type="inferred from homology"/>
<comment type="similarity">
    <text evidence="1 4">Belongs to the pseudouridine synthase RluA family.</text>
</comment>
<evidence type="ECO:0000256" key="1">
    <source>
        <dbReference type="ARBA" id="ARBA00010876"/>
    </source>
</evidence>
<name>A0A3A4ZE15_UNCKA</name>
<protein>
    <recommendedName>
        <fullName evidence="4">Pseudouridine synthase</fullName>
        <ecNumber evidence="4">5.4.99.-</ecNumber>
    </recommendedName>
</protein>
<dbReference type="PROSITE" id="PS01129">
    <property type="entry name" value="PSI_RLU"/>
    <property type="match status" value="1"/>
</dbReference>
<keyword evidence="2 4" id="KW-0413">Isomerase</keyword>
<dbReference type="SUPFAM" id="SSF55120">
    <property type="entry name" value="Pseudouridine synthase"/>
    <property type="match status" value="1"/>
</dbReference>
<evidence type="ECO:0000313" key="6">
    <source>
        <dbReference type="EMBL" id="RJR27308.1"/>
    </source>
</evidence>
<gene>
    <name evidence="6" type="ORF">C4561_02665</name>
</gene>